<organism evidence="3">
    <name type="scientific">marine sediment metagenome</name>
    <dbReference type="NCBI Taxonomy" id="412755"/>
    <lineage>
        <taxon>unclassified sequences</taxon>
        <taxon>metagenomes</taxon>
        <taxon>ecological metagenomes</taxon>
    </lineage>
</organism>
<dbReference type="SMART" id="SM00226">
    <property type="entry name" value="LMWPc"/>
    <property type="match status" value="1"/>
</dbReference>
<dbReference type="AlphaFoldDB" id="A0A0F9GIR3"/>
<dbReference type="PANTHER" id="PTHR43428">
    <property type="entry name" value="ARSENATE REDUCTASE"/>
    <property type="match status" value="1"/>
</dbReference>
<name>A0A0F9GIR3_9ZZZZ</name>
<dbReference type="GO" id="GO:0046685">
    <property type="term" value="P:response to arsenic-containing substance"/>
    <property type="evidence" value="ECO:0007669"/>
    <property type="project" value="UniProtKB-KW"/>
</dbReference>
<dbReference type="CDD" id="cd16345">
    <property type="entry name" value="LMWP_ArsC"/>
    <property type="match status" value="1"/>
</dbReference>
<dbReference type="InterPro" id="IPR036196">
    <property type="entry name" value="Ptyr_pPase_sf"/>
</dbReference>
<dbReference type="PANTHER" id="PTHR43428:SF1">
    <property type="entry name" value="ARSENATE REDUCTASE"/>
    <property type="match status" value="1"/>
</dbReference>
<proteinExistence type="predicted"/>
<evidence type="ECO:0000256" key="1">
    <source>
        <dbReference type="ARBA" id="ARBA00022849"/>
    </source>
</evidence>
<dbReference type="InterPro" id="IPR023485">
    <property type="entry name" value="Ptyr_pPase"/>
</dbReference>
<dbReference type="EMBL" id="LAZR01017852">
    <property type="protein sequence ID" value="KKL98693.1"/>
    <property type="molecule type" value="Genomic_DNA"/>
</dbReference>
<gene>
    <name evidence="3" type="ORF">LCGC14_1821840</name>
</gene>
<reference evidence="3" key="1">
    <citation type="journal article" date="2015" name="Nature">
        <title>Complex archaea that bridge the gap between prokaryotes and eukaryotes.</title>
        <authorList>
            <person name="Spang A."/>
            <person name="Saw J.H."/>
            <person name="Jorgensen S.L."/>
            <person name="Zaremba-Niedzwiedzka K."/>
            <person name="Martijn J."/>
            <person name="Lind A.E."/>
            <person name="van Eijk R."/>
            <person name="Schleper C."/>
            <person name="Guy L."/>
            <person name="Ettema T.J."/>
        </authorList>
    </citation>
    <scope>NUCLEOTIDE SEQUENCE</scope>
</reference>
<evidence type="ECO:0000313" key="3">
    <source>
        <dbReference type="EMBL" id="KKL98693.1"/>
    </source>
</evidence>
<feature type="non-terminal residue" evidence="3">
    <location>
        <position position="1"/>
    </location>
</feature>
<protein>
    <recommendedName>
        <fullName evidence="2">Phosphotyrosine protein phosphatase I domain-containing protein</fullName>
    </recommendedName>
</protein>
<feature type="domain" description="Phosphotyrosine protein phosphatase I" evidence="2">
    <location>
        <begin position="16"/>
        <end position="142"/>
    </location>
</feature>
<keyword evidence="1" id="KW-0059">Arsenical resistance</keyword>
<evidence type="ECO:0000259" key="2">
    <source>
        <dbReference type="SMART" id="SM00226"/>
    </source>
</evidence>
<sequence length="143" mass="15766">VKEAVHGLLKPFVGRKKILFACRENACRSQMASAFAQYVAGDKIETFSGGTHPTKSIDPVMAKAMAEKGIDMAFRKPKSLDSAIFNIQPDIVITMGCDVECPFIPEVKRDDWDLTDPAGKPIAVMRNVCDQIEKRVVKLIGQL</sequence>
<dbReference type="Pfam" id="PF01451">
    <property type="entry name" value="LMWPc"/>
    <property type="match status" value="1"/>
</dbReference>
<accession>A0A0F9GIR3</accession>
<dbReference type="Gene3D" id="3.40.50.2300">
    <property type="match status" value="1"/>
</dbReference>
<dbReference type="SUPFAM" id="SSF52788">
    <property type="entry name" value="Phosphotyrosine protein phosphatases I"/>
    <property type="match status" value="1"/>
</dbReference>
<comment type="caution">
    <text evidence="3">The sequence shown here is derived from an EMBL/GenBank/DDBJ whole genome shotgun (WGS) entry which is preliminary data.</text>
</comment>